<dbReference type="RefSeq" id="WP_371834102.1">
    <property type="nucleotide sequence ID" value="NZ_JBCGUH010000023.1"/>
</dbReference>
<dbReference type="Pfam" id="PF01674">
    <property type="entry name" value="Lipase_2"/>
    <property type="match status" value="1"/>
</dbReference>
<accession>A0ABW4RLB8</accession>
<comment type="caution">
    <text evidence="2">The sequence shown here is derived from an EMBL/GenBank/DDBJ whole genome shotgun (WGS) entry which is preliminary data.</text>
</comment>
<name>A0ABW4RLB8_9BACL</name>
<protein>
    <submittedName>
        <fullName evidence="2">Esterase/lipase family protein</fullName>
    </submittedName>
</protein>
<evidence type="ECO:0000256" key="1">
    <source>
        <dbReference type="SAM" id="SignalP"/>
    </source>
</evidence>
<dbReference type="InterPro" id="IPR029058">
    <property type="entry name" value="AB_hydrolase_fold"/>
</dbReference>
<feature type="chain" id="PRO_5046519244" evidence="1">
    <location>
        <begin position="20"/>
        <end position="189"/>
    </location>
</feature>
<keyword evidence="3" id="KW-1185">Reference proteome</keyword>
<organism evidence="2 3">
    <name type="scientific">Paenibacillus wenxiniae</name>
    <dbReference type="NCBI Taxonomy" id="1636843"/>
    <lineage>
        <taxon>Bacteria</taxon>
        <taxon>Bacillati</taxon>
        <taxon>Bacillota</taxon>
        <taxon>Bacilli</taxon>
        <taxon>Bacillales</taxon>
        <taxon>Paenibacillaceae</taxon>
        <taxon>Paenibacillus</taxon>
    </lineage>
</organism>
<evidence type="ECO:0000313" key="3">
    <source>
        <dbReference type="Proteomes" id="UP001597233"/>
    </source>
</evidence>
<dbReference type="SUPFAM" id="SSF53474">
    <property type="entry name" value="alpha/beta-Hydrolases"/>
    <property type="match status" value="1"/>
</dbReference>
<evidence type="ECO:0000313" key="2">
    <source>
        <dbReference type="EMBL" id="MFD1887041.1"/>
    </source>
</evidence>
<dbReference type="InterPro" id="IPR002918">
    <property type="entry name" value="Lipase_EstA/Esterase_EstB"/>
</dbReference>
<sequence>MVLLFALVGATGAVKPAQAATTHTPIIFVHGLGGSASNFTFIEGFLARQGWSSNEMYAIDLPTKNGVQTLNAAAIRNLVDDVLARTGSTKVNIVAHSMGGANSLYYILNYGGASKVDKLITLGGANRLTTNRAPDGVNVTSIYTLNDQIVSNYLSNLDGANNIRIYGVMHIGLLANSTVNGHILDALQQ</sequence>
<proteinExistence type="predicted"/>
<dbReference type="EMBL" id="JBHUEH010000023">
    <property type="protein sequence ID" value="MFD1887041.1"/>
    <property type="molecule type" value="Genomic_DNA"/>
</dbReference>
<gene>
    <name evidence="2" type="ORF">ACFSC9_16235</name>
</gene>
<feature type="signal peptide" evidence="1">
    <location>
        <begin position="1"/>
        <end position="19"/>
    </location>
</feature>
<dbReference type="Proteomes" id="UP001597233">
    <property type="component" value="Unassembled WGS sequence"/>
</dbReference>
<dbReference type="PANTHER" id="PTHR32015:SF1">
    <property type="entry name" value="LIPASE"/>
    <property type="match status" value="1"/>
</dbReference>
<dbReference type="Gene3D" id="3.40.50.1820">
    <property type="entry name" value="alpha/beta hydrolase"/>
    <property type="match status" value="1"/>
</dbReference>
<dbReference type="PANTHER" id="PTHR32015">
    <property type="entry name" value="FASTING INDUCED LIPASE"/>
    <property type="match status" value="1"/>
</dbReference>
<reference evidence="3" key="1">
    <citation type="journal article" date="2019" name="Int. J. Syst. Evol. Microbiol.">
        <title>The Global Catalogue of Microorganisms (GCM) 10K type strain sequencing project: providing services to taxonomists for standard genome sequencing and annotation.</title>
        <authorList>
            <consortium name="The Broad Institute Genomics Platform"/>
            <consortium name="The Broad Institute Genome Sequencing Center for Infectious Disease"/>
            <person name="Wu L."/>
            <person name="Ma J."/>
        </authorList>
    </citation>
    <scope>NUCLEOTIDE SEQUENCE [LARGE SCALE GENOMIC DNA]</scope>
    <source>
        <strain evidence="3">CCUG 54950</strain>
    </source>
</reference>
<keyword evidence="1" id="KW-0732">Signal</keyword>